<dbReference type="GO" id="GO:0006281">
    <property type="term" value="P:DNA repair"/>
    <property type="evidence" value="ECO:0007669"/>
    <property type="project" value="UniProtKB-UniRule"/>
</dbReference>
<evidence type="ECO:0000259" key="7">
    <source>
        <dbReference type="SMART" id="SM00278"/>
    </source>
</evidence>
<dbReference type="GO" id="GO:0005524">
    <property type="term" value="F:ATP binding"/>
    <property type="evidence" value="ECO:0007669"/>
    <property type="project" value="InterPro"/>
</dbReference>
<dbReference type="GO" id="GO:0005737">
    <property type="term" value="C:cytoplasm"/>
    <property type="evidence" value="ECO:0007669"/>
    <property type="project" value="UniProtKB-SubCell"/>
</dbReference>
<dbReference type="Pfam" id="PF01330">
    <property type="entry name" value="RuvA_N"/>
    <property type="match status" value="1"/>
</dbReference>
<sequence>MIEYIRGIIEDIGPDHVIIDFMGIGIKIFVPFSTMKELPPKGNITKLYTYLYVREDGFQIFGFKRKEELELFEKLLSVSGVGPKGALSILSVVPIESFIKAVNSGDYKILTAAPGIGKKTAERIILELKDKVPKEVVVPKENSLLNEALEALLALGYTKSEAIYALSDVNCESVEQAVKEALKKLAK</sequence>
<reference evidence="8 9" key="1">
    <citation type="journal article" date="2018" name="Nat. Biotechnol.">
        <title>A standardized bacterial taxonomy based on genome phylogeny substantially revises the tree of life.</title>
        <authorList>
            <person name="Parks D.H."/>
            <person name="Chuvochina M."/>
            <person name="Waite D.W."/>
            <person name="Rinke C."/>
            <person name="Skarshewski A."/>
            <person name="Chaumeil P.A."/>
            <person name="Hugenholtz P."/>
        </authorList>
    </citation>
    <scope>NUCLEOTIDE SEQUENCE [LARGE SCALE GENOMIC DNA]</scope>
    <source>
        <strain evidence="8">UBA12544</strain>
    </source>
</reference>
<evidence type="ECO:0000313" key="8">
    <source>
        <dbReference type="EMBL" id="HBT49520.1"/>
    </source>
</evidence>
<keyword evidence="4 6" id="KW-0233">DNA recombination</keyword>
<dbReference type="Gene3D" id="1.10.8.10">
    <property type="entry name" value="DNA helicase RuvA subunit, C-terminal domain"/>
    <property type="match status" value="1"/>
</dbReference>
<comment type="similarity">
    <text evidence="6">Belongs to the RuvA family.</text>
</comment>
<proteinExistence type="inferred from homology"/>
<dbReference type="InterPro" id="IPR003583">
    <property type="entry name" value="Hlx-hairpin-Hlx_DNA-bd_motif"/>
</dbReference>
<comment type="domain">
    <text evidence="6">Has three domains with a flexible linker between the domains II and III and assumes an 'L' shape. Domain III is highly mobile and contacts RuvB.</text>
</comment>
<keyword evidence="5 6" id="KW-0234">DNA repair</keyword>
<evidence type="ECO:0000313" key="9">
    <source>
        <dbReference type="Proteomes" id="UP000264445"/>
    </source>
</evidence>
<dbReference type="Pfam" id="PF14520">
    <property type="entry name" value="HHH_5"/>
    <property type="match status" value="1"/>
</dbReference>
<evidence type="ECO:0000256" key="5">
    <source>
        <dbReference type="ARBA" id="ARBA00023204"/>
    </source>
</evidence>
<evidence type="ECO:0000256" key="2">
    <source>
        <dbReference type="ARBA" id="ARBA00022763"/>
    </source>
</evidence>
<dbReference type="SMART" id="SM00278">
    <property type="entry name" value="HhH1"/>
    <property type="match status" value="2"/>
</dbReference>
<dbReference type="InterPro" id="IPR013849">
    <property type="entry name" value="DNA_helicase_Holl-junc_RuvA_I"/>
</dbReference>
<organism evidence="8 9">
    <name type="scientific">Caldanaerobacter subterraneus</name>
    <dbReference type="NCBI Taxonomy" id="911092"/>
    <lineage>
        <taxon>Bacteria</taxon>
        <taxon>Bacillati</taxon>
        <taxon>Bacillota</taxon>
        <taxon>Clostridia</taxon>
        <taxon>Thermoanaerobacterales</taxon>
        <taxon>Thermoanaerobacteraceae</taxon>
        <taxon>Caldanaerobacter</taxon>
    </lineage>
</organism>
<dbReference type="InterPro" id="IPR010994">
    <property type="entry name" value="RuvA_2-like"/>
</dbReference>
<dbReference type="SUPFAM" id="SSF46929">
    <property type="entry name" value="DNA helicase RuvA subunit, C-terminal domain"/>
    <property type="match status" value="1"/>
</dbReference>
<dbReference type="HAMAP" id="MF_00031">
    <property type="entry name" value="DNA_HJ_migration_RuvA"/>
    <property type="match status" value="1"/>
</dbReference>
<dbReference type="Gene3D" id="1.10.150.20">
    <property type="entry name" value="5' to 3' exonuclease, C-terminal subdomain"/>
    <property type="match status" value="1"/>
</dbReference>
<comment type="caution">
    <text evidence="8">The sequence shown here is derived from an EMBL/GenBank/DDBJ whole genome shotgun (WGS) entry which is preliminary data.</text>
</comment>
<comment type="subcellular location">
    <subcellularLocation>
        <location evidence="6">Cytoplasm</location>
    </subcellularLocation>
</comment>
<dbReference type="GO" id="GO:0048476">
    <property type="term" value="C:Holliday junction resolvase complex"/>
    <property type="evidence" value="ECO:0007669"/>
    <property type="project" value="UniProtKB-UniRule"/>
</dbReference>
<dbReference type="GO" id="GO:0009378">
    <property type="term" value="F:four-way junction helicase activity"/>
    <property type="evidence" value="ECO:0007669"/>
    <property type="project" value="InterPro"/>
</dbReference>
<feature type="domain" description="Helix-hairpin-helix DNA-binding motif class 1" evidence="7">
    <location>
        <begin position="73"/>
        <end position="92"/>
    </location>
</feature>
<dbReference type="GO" id="GO:0000400">
    <property type="term" value="F:four-way junction DNA binding"/>
    <property type="evidence" value="ECO:0007669"/>
    <property type="project" value="UniProtKB-UniRule"/>
</dbReference>
<dbReference type="Proteomes" id="UP000264445">
    <property type="component" value="Unassembled WGS sequence"/>
</dbReference>
<dbReference type="GO" id="GO:0006310">
    <property type="term" value="P:DNA recombination"/>
    <property type="evidence" value="ECO:0007669"/>
    <property type="project" value="UniProtKB-UniRule"/>
</dbReference>
<dbReference type="InterPro" id="IPR012340">
    <property type="entry name" value="NA-bd_OB-fold"/>
</dbReference>
<dbReference type="SUPFAM" id="SSF47781">
    <property type="entry name" value="RuvA domain 2-like"/>
    <property type="match status" value="1"/>
</dbReference>
<evidence type="ECO:0000256" key="3">
    <source>
        <dbReference type="ARBA" id="ARBA00023125"/>
    </source>
</evidence>
<dbReference type="Gene3D" id="2.40.50.140">
    <property type="entry name" value="Nucleic acid-binding proteins"/>
    <property type="match status" value="1"/>
</dbReference>
<keyword evidence="3 6" id="KW-0238">DNA-binding</keyword>
<dbReference type="RefSeq" id="WP_278429124.1">
    <property type="nucleotide sequence ID" value="NZ_DOLB01000100.1"/>
</dbReference>
<comment type="caution">
    <text evidence="6">Lacks conserved residue(s) required for the propagation of feature annotation.</text>
</comment>
<dbReference type="GO" id="GO:0009379">
    <property type="term" value="C:Holliday junction helicase complex"/>
    <property type="evidence" value="ECO:0007669"/>
    <property type="project" value="InterPro"/>
</dbReference>
<dbReference type="NCBIfam" id="TIGR00084">
    <property type="entry name" value="ruvA"/>
    <property type="match status" value="1"/>
</dbReference>
<protein>
    <recommendedName>
        <fullName evidence="6">Holliday junction branch migration complex subunit RuvA</fullName>
    </recommendedName>
</protein>
<dbReference type="InterPro" id="IPR036267">
    <property type="entry name" value="RuvA_C_sf"/>
</dbReference>
<keyword evidence="1 6" id="KW-0963">Cytoplasm</keyword>
<feature type="region of interest" description="Domain III" evidence="6">
    <location>
        <begin position="141"/>
        <end position="187"/>
    </location>
</feature>
<dbReference type="SUPFAM" id="SSF50249">
    <property type="entry name" value="Nucleic acid-binding proteins"/>
    <property type="match status" value="1"/>
</dbReference>
<dbReference type="InterPro" id="IPR011114">
    <property type="entry name" value="RuvA_C"/>
</dbReference>
<dbReference type="EMBL" id="DOLB01000100">
    <property type="protein sequence ID" value="HBT49520.1"/>
    <property type="molecule type" value="Genomic_DNA"/>
</dbReference>
<feature type="domain" description="Helix-hairpin-helix DNA-binding motif class 1" evidence="7">
    <location>
        <begin position="108"/>
        <end position="127"/>
    </location>
</feature>
<dbReference type="InterPro" id="IPR000085">
    <property type="entry name" value="RuvA"/>
</dbReference>
<evidence type="ECO:0000256" key="6">
    <source>
        <dbReference type="HAMAP-Rule" id="MF_00031"/>
    </source>
</evidence>
<dbReference type="AlphaFoldDB" id="A0A101E4N8"/>
<keyword evidence="2 6" id="KW-0227">DNA damage</keyword>
<gene>
    <name evidence="6" type="primary">ruvA</name>
    <name evidence="8" type="ORF">DEA61_06790</name>
</gene>
<feature type="region of interest" description="Domain I" evidence="6">
    <location>
        <begin position="1"/>
        <end position="64"/>
    </location>
</feature>
<evidence type="ECO:0000256" key="4">
    <source>
        <dbReference type="ARBA" id="ARBA00023172"/>
    </source>
</evidence>
<name>A0A101E4N8_9THEO</name>
<evidence type="ECO:0000256" key="1">
    <source>
        <dbReference type="ARBA" id="ARBA00022490"/>
    </source>
</evidence>
<comment type="subunit">
    <text evidence="6">Homotetramer. Forms an RuvA(8)-RuvB(12)-Holliday junction (HJ) complex. HJ DNA is sandwiched between 2 RuvA tetramers; dsDNA enters through RuvA and exits via RuvB. An RuvB hexamer assembles on each DNA strand where it exits the tetramer. Each RuvB hexamer is contacted by two RuvA subunits (via domain III) on 2 adjacent RuvB subunits; this complex drives branch migration. In the full resolvosome a probable DNA-RuvA(4)-RuvB(12)-RuvC(2) complex forms which resolves the HJ.</text>
</comment>
<accession>A0A101E4N8</accession>
<dbReference type="Pfam" id="PF07499">
    <property type="entry name" value="RuvA_C"/>
    <property type="match status" value="1"/>
</dbReference>
<comment type="function">
    <text evidence="6">The RuvA-RuvB-RuvC complex processes Holliday junction (HJ) DNA during genetic recombination and DNA repair, while the RuvA-RuvB complex plays an important role in the rescue of blocked DNA replication forks via replication fork reversal (RFR). RuvA specifically binds to HJ cruciform DNA, conferring on it an open structure. The RuvB hexamer acts as an ATP-dependent pump, pulling dsDNA into and through the RuvAB complex. HJ branch migration allows RuvC to scan DNA until it finds its consensus sequence, where it cleaves and resolves the cruciform DNA.</text>
</comment>